<comment type="caution">
    <text evidence="3">The sequence shown here is derived from an EMBL/GenBank/DDBJ whole genome shotgun (WGS) entry which is preliminary data.</text>
</comment>
<protein>
    <submittedName>
        <fullName evidence="3">Putative major pilin subunit</fullName>
    </submittedName>
</protein>
<feature type="domain" description="DUF1559" evidence="2">
    <location>
        <begin position="58"/>
        <end position="158"/>
    </location>
</feature>
<evidence type="ECO:0000313" key="3">
    <source>
        <dbReference type="EMBL" id="TWT91800.1"/>
    </source>
</evidence>
<dbReference type="NCBIfam" id="TIGR04294">
    <property type="entry name" value="pre_pil_HX9DG"/>
    <property type="match status" value="1"/>
</dbReference>
<sequence length="342" mass="36360">MAPRLKALRLATLDSTHGPGDTRVAKRLQVSAGFTLVELLVVIAIIGILVALLLPAVQSARESARRTTCINKMRQMALAVMNFATTQGDALPDALSNYPPTPPGKTKAETIPRSLHVETMAYTEDESLRSLYTGSASTLNFFYVPLYNCPSDPSADLAAGANVETTYLSNGVLFSNDPSLRKVVDGTSKTIAFVESYTRTAVNDSAEITRVSSYPNRNASAATFAHPCNGTDVCYGIRIGQPGSQAQIGRTNRPASSVPGVWSRDYDTLAPNALEDAVDPPIQSSPDPAAADGRLLQSIHPGVLNVVLLDGSTRSISDSVEPDVLWATVTPAGAEARFARLE</sequence>
<dbReference type="PANTHER" id="PTHR30093:SF2">
    <property type="entry name" value="TYPE II SECRETION SYSTEM PROTEIN H"/>
    <property type="match status" value="1"/>
</dbReference>
<keyword evidence="1" id="KW-0812">Transmembrane</keyword>
<dbReference type="Proteomes" id="UP000317421">
    <property type="component" value="Unassembled WGS sequence"/>
</dbReference>
<dbReference type="AlphaFoldDB" id="A0A5C5ZXD0"/>
<dbReference type="SUPFAM" id="SSF54523">
    <property type="entry name" value="Pili subunits"/>
    <property type="match status" value="1"/>
</dbReference>
<dbReference type="NCBIfam" id="TIGR02532">
    <property type="entry name" value="IV_pilin_GFxxxE"/>
    <property type="match status" value="1"/>
</dbReference>
<keyword evidence="1" id="KW-0472">Membrane</keyword>
<feature type="transmembrane region" description="Helical" evidence="1">
    <location>
        <begin position="36"/>
        <end position="57"/>
    </location>
</feature>
<evidence type="ECO:0000256" key="1">
    <source>
        <dbReference type="SAM" id="Phobius"/>
    </source>
</evidence>
<dbReference type="EMBL" id="SJPR01000014">
    <property type="protein sequence ID" value="TWT91800.1"/>
    <property type="molecule type" value="Genomic_DNA"/>
</dbReference>
<dbReference type="InterPro" id="IPR011453">
    <property type="entry name" value="DUF1559"/>
</dbReference>
<dbReference type="OrthoDB" id="291105at2"/>
<accession>A0A5C5ZXD0</accession>
<proteinExistence type="predicted"/>
<keyword evidence="1" id="KW-1133">Transmembrane helix</keyword>
<evidence type="ECO:0000313" key="4">
    <source>
        <dbReference type="Proteomes" id="UP000317421"/>
    </source>
</evidence>
<dbReference type="InterPro" id="IPR045584">
    <property type="entry name" value="Pilin-like"/>
</dbReference>
<gene>
    <name evidence="3" type="ORF">Pla108_41780</name>
</gene>
<dbReference type="InterPro" id="IPR027558">
    <property type="entry name" value="Pre_pil_HX9DG_C"/>
</dbReference>
<feature type="domain" description="DUF1559" evidence="2">
    <location>
        <begin position="165"/>
        <end position="322"/>
    </location>
</feature>
<organism evidence="3 4">
    <name type="scientific">Botrimarina colliarenosi</name>
    <dbReference type="NCBI Taxonomy" id="2528001"/>
    <lineage>
        <taxon>Bacteria</taxon>
        <taxon>Pseudomonadati</taxon>
        <taxon>Planctomycetota</taxon>
        <taxon>Planctomycetia</taxon>
        <taxon>Pirellulales</taxon>
        <taxon>Lacipirellulaceae</taxon>
        <taxon>Botrimarina</taxon>
    </lineage>
</organism>
<dbReference type="Pfam" id="PF07963">
    <property type="entry name" value="N_methyl"/>
    <property type="match status" value="1"/>
</dbReference>
<evidence type="ECO:0000259" key="2">
    <source>
        <dbReference type="Pfam" id="PF07596"/>
    </source>
</evidence>
<dbReference type="PROSITE" id="PS00409">
    <property type="entry name" value="PROKAR_NTER_METHYL"/>
    <property type="match status" value="1"/>
</dbReference>
<dbReference type="Pfam" id="PF07596">
    <property type="entry name" value="SBP_bac_10"/>
    <property type="match status" value="2"/>
</dbReference>
<name>A0A5C5ZXD0_9BACT</name>
<dbReference type="RefSeq" id="WP_146446849.1">
    <property type="nucleotide sequence ID" value="NZ_SJPR01000014.1"/>
</dbReference>
<dbReference type="PANTHER" id="PTHR30093">
    <property type="entry name" value="GENERAL SECRETION PATHWAY PROTEIN G"/>
    <property type="match status" value="1"/>
</dbReference>
<dbReference type="InterPro" id="IPR012902">
    <property type="entry name" value="N_methyl_site"/>
</dbReference>
<dbReference type="Gene3D" id="3.30.700.10">
    <property type="entry name" value="Glycoprotein, Type 4 Pilin"/>
    <property type="match status" value="1"/>
</dbReference>
<reference evidence="3 4" key="1">
    <citation type="submission" date="2019-02" db="EMBL/GenBank/DDBJ databases">
        <title>Deep-cultivation of Planctomycetes and their phenomic and genomic characterization uncovers novel biology.</title>
        <authorList>
            <person name="Wiegand S."/>
            <person name="Jogler M."/>
            <person name="Boedeker C."/>
            <person name="Pinto D."/>
            <person name="Vollmers J."/>
            <person name="Rivas-Marin E."/>
            <person name="Kohn T."/>
            <person name="Peeters S.H."/>
            <person name="Heuer A."/>
            <person name="Rast P."/>
            <person name="Oberbeckmann S."/>
            <person name="Bunk B."/>
            <person name="Jeske O."/>
            <person name="Meyerdierks A."/>
            <person name="Storesund J.E."/>
            <person name="Kallscheuer N."/>
            <person name="Luecker S."/>
            <person name="Lage O.M."/>
            <person name="Pohl T."/>
            <person name="Merkel B.J."/>
            <person name="Hornburger P."/>
            <person name="Mueller R.-W."/>
            <person name="Bruemmer F."/>
            <person name="Labrenz M."/>
            <person name="Spormann A.M."/>
            <person name="Op Den Camp H."/>
            <person name="Overmann J."/>
            <person name="Amann R."/>
            <person name="Jetten M.S.M."/>
            <person name="Mascher T."/>
            <person name="Medema M.H."/>
            <person name="Devos D.P."/>
            <person name="Kaster A.-K."/>
            <person name="Ovreas L."/>
            <person name="Rohde M."/>
            <person name="Galperin M.Y."/>
            <person name="Jogler C."/>
        </authorList>
    </citation>
    <scope>NUCLEOTIDE SEQUENCE [LARGE SCALE GENOMIC DNA]</scope>
    <source>
        <strain evidence="3 4">Pla108</strain>
    </source>
</reference>
<keyword evidence="4" id="KW-1185">Reference proteome</keyword>